<reference evidence="1 2" key="2">
    <citation type="submission" date="2014-10" db="EMBL/GenBank/DDBJ databases">
        <title>Paracoccus sanguinis sp. nov., isolated from clinical specimens of New York State patients.</title>
        <authorList>
            <person name="Mingle L.A."/>
            <person name="Cole J.A."/>
            <person name="Lapierre P."/>
            <person name="Musser K.A."/>
        </authorList>
    </citation>
    <scope>NUCLEOTIDE SEQUENCE [LARGE SCALE GENOMIC DNA]</scope>
    <source>
        <strain evidence="1 2">5503</strain>
    </source>
</reference>
<organism evidence="1 2">
    <name type="scientific">Paracoccus sanguinis</name>
    <dbReference type="NCBI Taxonomy" id="1545044"/>
    <lineage>
        <taxon>Bacteria</taxon>
        <taxon>Pseudomonadati</taxon>
        <taxon>Pseudomonadota</taxon>
        <taxon>Alphaproteobacteria</taxon>
        <taxon>Rhodobacterales</taxon>
        <taxon>Paracoccaceae</taxon>
        <taxon>Paracoccus</taxon>
    </lineage>
</organism>
<dbReference type="Proteomes" id="UP000029858">
    <property type="component" value="Unassembled WGS sequence"/>
</dbReference>
<evidence type="ECO:0008006" key="3">
    <source>
        <dbReference type="Google" id="ProtNLM"/>
    </source>
</evidence>
<dbReference type="RefSeq" id="WP_036706314.1">
    <property type="nucleotide sequence ID" value="NZ_JRKQ01000001.1"/>
</dbReference>
<dbReference type="EMBL" id="JRKQ01000001">
    <property type="protein sequence ID" value="KGJ23768.1"/>
    <property type="molecule type" value="Genomic_DNA"/>
</dbReference>
<sequence>MDKATILRRLEKARDAYDALITGNAARVIVDQNGARVEYISARSADLRAYIRELEAQLATASGTGRPVGPLRFVW</sequence>
<dbReference type="SUPFAM" id="SSF64210">
    <property type="entry name" value="Head-to-tail joining protein W, gpW"/>
    <property type="match status" value="1"/>
</dbReference>
<gene>
    <name evidence="1" type="ORF">IX56_00395</name>
</gene>
<accession>A0A099GNW2</accession>
<protein>
    <recommendedName>
        <fullName evidence="3">Phage tail protein</fullName>
    </recommendedName>
</protein>
<name>A0A099GNW2_9RHOB</name>
<dbReference type="Pfam" id="PF02831">
    <property type="entry name" value="gpW"/>
    <property type="match status" value="1"/>
</dbReference>
<dbReference type="InterPro" id="IPR036626">
    <property type="entry name" value="GpW_sf"/>
</dbReference>
<reference evidence="1 2" key="1">
    <citation type="submission" date="2014-09" db="EMBL/GenBank/DDBJ databases">
        <authorList>
            <person name="McGinnis J.M."/>
            <person name="Wolfgang W.J."/>
        </authorList>
    </citation>
    <scope>NUCLEOTIDE SEQUENCE [LARGE SCALE GENOMIC DNA]</scope>
    <source>
        <strain evidence="1 2">5503</strain>
    </source>
</reference>
<dbReference type="AlphaFoldDB" id="A0A099GNW2"/>
<evidence type="ECO:0000313" key="1">
    <source>
        <dbReference type="EMBL" id="KGJ23768.1"/>
    </source>
</evidence>
<dbReference type="InterPro" id="IPR004174">
    <property type="entry name" value="GpW"/>
</dbReference>
<dbReference type="NCBIfam" id="NF047331">
    <property type="entry name" value="phage_HTJ"/>
    <property type="match status" value="1"/>
</dbReference>
<proteinExistence type="predicted"/>
<comment type="caution">
    <text evidence="1">The sequence shown here is derived from an EMBL/GenBank/DDBJ whole genome shotgun (WGS) entry which is preliminary data.</text>
</comment>
<dbReference type="Gene3D" id="3.30.1580.10">
    <property type="entry name" value="Head-to-tail joining protein W"/>
    <property type="match status" value="1"/>
</dbReference>
<dbReference type="GO" id="GO:0019058">
    <property type="term" value="P:viral life cycle"/>
    <property type="evidence" value="ECO:0007669"/>
    <property type="project" value="InterPro"/>
</dbReference>
<evidence type="ECO:0000313" key="2">
    <source>
        <dbReference type="Proteomes" id="UP000029858"/>
    </source>
</evidence>